<evidence type="ECO:0000313" key="12">
    <source>
        <dbReference type="EMBL" id="KHN72756.1"/>
    </source>
</evidence>
<dbReference type="InterPro" id="IPR015338">
    <property type="entry name" value="GT64_dom"/>
</dbReference>
<dbReference type="Proteomes" id="UP000031036">
    <property type="component" value="Unassembled WGS sequence"/>
</dbReference>
<gene>
    <name evidence="12" type="primary">ext1b</name>
    <name evidence="12" type="ORF">Tcan_13725</name>
</gene>
<keyword evidence="3" id="KW-0808">Transferase</keyword>
<evidence type="ECO:0000256" key="7">
    <source>
        <dbReference type="ARBA" id="ARBA00023136"/>
    </source>
</evidence>
<feature type="domain" description="Exostosin GT47" evidence="10">
    <location>
        <begin position="82"/>
        <end position="366"/>
    </location>
</feature>
<feature type="transmembrane region" description="Helical" evidence="9">
    <location>
        <begin position="7"/>
        <end position="26"/>
    </location>
</feature>
<dbReference type="AlphaFoldDB" id="A0A0B2UP77"/>
<evidence type="ECO:0000256" key="6">
    <source>
        <dbReference type="ARBA" id="ARBA00022989"/>
    </source>
</evidence>
<keyword evidence="5" id="KW-0256">Endoplasmic reticulum</keyword>
<dbReference type="STRING" id="6265.A0A0B2UP77"/>
<dbReference type="InterPro" id="IPR004263">
    <property type="entry name" value="Exostosin"/>
</dbReference>
<dbReference type="PANTHER" id="PTHR11062">
    <property type="entry name" value="EXOSTOSIN HEPARAN SULFATE GLYCOSYLTRANSFERASE -RELATED"/>
    <property type="match status" value="1"/>
</dbReference>
<evidence type="ECO:0000313" key="13">
    <source>
        <dbReference type="Proteomes" id="UP000031036"/>
    </source>
</evidence>
<keyword evidence="4 9" id="KW-0812">Transmembrane</keyword>
<proteinExistence type="inferred from homology"/>
<dbReference type="GO" id="GO:0005794">
    <property type="term" value="C:Golgi apparatus"/>
    <property type="evidence" value="ECO:0007669"/>
    <property type="project" value="TreeGrafter"/>
</dbReference>
<keyword evidence="7 9" id="KW-0472">Membrane</keyword>
<evidence type="ECO:0000256" key="1">
    <source>
        <dbReference type="ARBA" id="ARBA00004648"/>
    </source>
</evidence>
<keyword evidence="6 9" id="KW-1133">Transmembrane helix</keyword>
<dbReference type="OrthoDB" id="1924787at2759"/>
<comment type="caution">
    <text evidence="12">The sequence shown here is derived from an EMBL/GenBank/DDBJ whole genome shotgun (WGS) entry which is preliminary data.</text>
</comment>
<evidence type="ECO:0000256" key="4">
    <source>
        <dbReference type="ARBA" id="ARBA00022692"/>
    </source>
</evidence>
<sequence>MKAITRYSLLTASILFTIFFLLVHYFQLSSINSVNICDNAPPYITLDELRSLSTEISVQYTQVPVQKCSMASCFNFSTCLSQTHLKVYVYPNNNESAISVVYSNILKVLRQSVYYTNDPNKACLFVLSIDTIDRDRRSDNYVKHVDEQINALRQEIWNEGRNHIIFNLYHGTYPDYSDHDLGFNVGYAMIARASANAQIFRPNFDLSFPLFHKEHSLRTTAEPIWPLKLKDEYLVSFKGKRYVYGIGSETRDALYHLHNAHSVVMVTTCKHNNDWKKYEDERCDEDNVEYERWDYETTMSNSTFCLTPRGRRLGSFRFLESLRLGCIPVILSDDWELPFSEVIDWSQAAVIAHEDTVLTISDVLEAIPIERVVHMKQQARALYHHYFSSVEKIVLTSIQISDVLEAIPIERVVHMKQQARALYHHYFSSVEKIVLTSIQIIEERIAKQRGEEGQDWNVLSEQRAFSKTDNVKTSTCEFIILATNKVSGRLVRLIRMLSTLNEVVKLTILWPAVRGVPPVQRDFSTETEVDIVLVSNSDQSAFFNLTRNGDRAIVGDYVFLLDERVSISRDDVLFALDSVRLESERLLGFYAASHKMSGKAWIVETTPSSEYSIILLHFAVLSREYLYEFWKWVPLPAIEFASQFPQCYALLLNFMLTEMSGRSPILIANRSKEPWMHSRNYTICLNKLSSMVWPSGVSLVSSQIRVDPLLFLDNVGNYRKKFPGMEL</sequence>
<dbReference type="GO" id="GO:0015020">
    <property type="term" value="F:glucuronosyltransferase activity"/>
    <property type="evidence" value="ECO:0007669"/>
    <property type="project" value="TreeGrafter"/>
</dbReference>
<dbReference type="InterPro" id="IPR040911">
    <property type="entry name" value="Exostosin_GT47"/>
</dbReference>
<comment type="similarity">
    <text evidence="2">Belongs to the glycosyltransferase 47 family.</text>
</comment>
<evidence type="ECO:0000256" key="2">
    <source>
        <dbReference type="ARBA" id="ARBA00010271"/>
    </source>
</evidence>
<dbReference type="Pfam" id="PF09258">
    <property type="entry name" value="Glyco_transf_64"/>
    <property type="match status" value="1"/>
</dbReference>
<dbReference type="PANTHER" id="PTHR11062:SF129">
    <property type="entry name" value="EXOSTOSIN-1"/>
    <property type="match status" value="1"/>
</dbReference>
<name>A0A0B2UP77_TOXCA</name>
<accession>A0A0B2UP77</accession>
<dbReference type="Gene3D" id="3.90.550.10">
    <property type="entry name" value="Spore Coat Polysaccharide Biosynthesis Protein SpsA, Chain A"/>
    <property type="match status" value="1"/>
</dbReference>
<evidence type="ECO:0000259" key="10">
    <source>
        <dbReference type="Pfam" id="PF03016"/>
    </source>
</evidence>
<dbReference type="GO" id="GO:0005789">
    <property type="term" value="C:endoplasmic reticulum membrane"/>
    <property type="evidence" value="ECO:0007669"/>
    <property type="project" value="UniProtKB-SubCell"/>
</dbReference>
<keyword evidence="13" id="KW-1185">Reference proteome</keyword>
<dbReference type="OMA" id="QWNGGKN"/>
<dbReference type="EMBL" id="JPKZ01003221">
    <property type="protein sequence ID" value="KHN72756.1"/>
    <property type="molecule type" value="Genomic_DNA"/>
</dbReference>
<organism evidence="12 13">
    <name type="scientific">Toxocara canis</name>
    <name type="common">Canine roundworm</name>
    <dbReference type="NCBI Taxonomy" id="6265"/>
    <lineage>
        <taxon>Eukaryota</taxon>
        <taxon>Metazoa</taxon>
        <taxon>Ecdysozoa</taxon>
        <taxon>Nematoda</taxon>
        <taxon>Chromadorea</taxon>
        <taxon>Rhabditida</taxon>
        <taxon>Spirurina</taxon>
        <taxon>Ascaridomorpha</taxon>
        <taxon>Ascaridoidea</taxon>
        <taxon>Toxocaridae</taxon>
        <taxon>Toxocara</taxon>
    </lineage>
</organism>
<evidence type="ECO:0000256" key="8">
    <source>
        <dbReference type="ARBA" id="ARBA00023157"/>
    </source>
</evidence>
<feature type="domain" description="Glycosyl transferase 64" evidence="11">
    <location>
        <begin position="480"/>
        <end position="711"/>
    </location>
</feature>
<dbReference type="GO" id="GO:0015012">
    <property type="term" value="P:heparan sulfate proteoglycan biosynthetic process"/>
    <property type="evidence" value="ECO:0007669"/>
    <property type="project" value="UniProtKB-ARBA"/>
</dbReference>
<evidence type="ECO:0000256" key="5">
    <source>
        <dbReference type="ARBA" id="ARBA00022824"/>
    </source>
</evidence>
<protein>
    <submittedName>
        <fullName evidence="12">Exostosin-1b</fullName>
    </submittedName>
</protein>
<dbReference type="InterPro" id="IPR029044">
    <property type="entry name" value="Nucleotide-diphossugar_trans"/>
</dbReference>
<keyword evidence="8" id="KW-1015">Disulfide bond</keyword>
<dbReference type="Pfam" id="PF03016">
    <property type="entry name" value="Exostosin_GT47"/>
    <property type="match status" value="1"/>
</dbReference>
<evidence type="ECO:0000256" key="9">
    <source>
        <dbReference type="SAM" id="Phobius"/>
    </source>
</evidence>
<comment type="subcellular location">
    <subcellularLocation>
        <location evidence="1">Endoplasmic reticulum membrane</location>
        <topology evidence="1">Single-pass type II membrane protein</topology>
    </subcellularLocation>
</comment>
<evidence type="ECO:0000256" key="3">
    <source>
        <dbReference type="ARBA" id="ARBA00022679"/>
    </source>
</evidence>
<evidence type="ECO:0000259" key="11">
    <source>
        <dbReference type="Pfam" id="PF09258"/>
    </source>
</evidence>
<dbReference type="GO" id="GO:0008375">
    <property type="term" value="F:acetylglucosaminyltransferase activity"/>
    <property type="evidence" value="ECO:0007669"/>
    <property type="project" value="TreeGrafter"/>
</dbReference>
<reference evidence="12 13" key="1">
    <citation type="submission" date="2014-11" db="EMBL/GenBank/DDBJ databases">
        <title>Genetic blueprint of the zoonotic pathogen Toxocara canis.</title>
        <authorList>
            <person name="Zhu X.-Q."/>
            <person name="Korhonen P.K."/>
            <person name="Cai H."/>
            <person name="Young N.D."/>
            <person name="Nejsum P."/>
            <person name="von Samson-Himmelstjerna G."/>
            <person name="Boag P.R."/>
            <person name="Tan P."/>
            <person name="Li Q."/>
            <person name="Min J."/>
            <person name="Yang Y."/>
            <person name="Wang X."/>
            <person name="Fang X."/>
            <person name="Hall R.S."/>
            <person name="Hofmann A."/>
            <person name="Sternberg P.W."/>
            <person name="Jex A.R."/>
            <person name="Gasser R.B."/>
        </authorList>
    </citation>
    <scope>NUCLEOTIDE SEQUENCE [LARGE SCALE GENOMIC DNA]</scope>
    <source>
        <strain evidence="12">PN_DK_2014</strain>
    </source>
</reference>